<dbReference type="Proteomes" id="UP000593562">
    <property type="component" value="Unassembled WGS sequence"/>
</dbReference>
<dbReference type="InParanoid" id="A0A7J7D3P9"/>
<sequence length="124" mass="13487">MDDGVLCPGTMLGAQFDSDMDFDYMDELLLEGCWLETTGGSDFLLPSPSNDAAFFDTSFVWPGLEANTCDLSSSPSHKRNEEGRQKSSLLGNFPMNEPQDGCPNSQSLGQNVVNPTVTECYSQS</sequence>
<organism evidence="2 3">
    <name type="scientific">Tripterygium wilfordii</name>
    <name type="common">Thunder God vine</name>
    <dbReference type="NCBI Taxonomy" id="458696"/>
    <lineage>
        <taxon>Eukaryota</taxon>
        <taxon>Viridiplantae</taxon>
        <taxon>Streptophyta</taxon>
        <taxon>Embryophyta</taxon>
        <taxon>Tracheophyta</taxon>
        <taxon>Spermatophyta</taxon>
        <taxon>Magnoliopsida</taxon>
        <taxon>eudicotyledons</taxon>
        <taxon>Gunneridae</taxon>
        <taxon>Pentapetalae</taxon>
        <taxon>rosids</taxon>
        <taxon>fabids</taxon>
        <taxon>Celastrales</taxon>
        <taxon>Celastraceae</taxon>
        <taxon>Tripterygium</taxon>
    </lineage>
</organism>
<protein>
    <submittedName>
        <fullName evidence="2">Uncharacterized protein</fullName>
    </submittedName>
</protein>
<accession>A0A7J7D3P9</accession>
<dbReference type="EMBL" id="JAAARO010000011">
    <property type="protein sequence ID" value="KAF5740951.1"/>
    <property type="molecule type" value="Genomic_DNA"/>
</dbReference>
<comment type="caution">
    <text evidence="2">The sequence shown here is derived from an EMBL/GenBank/DDBJ whole genome shotgun (WGS) entry which is preliminary data.</text>
</comment>
<dbReference type="AlphaFoldDB" id="A0A7J7D3P9"/>
<evidence type="ECO:0000256" key="1">
    <source>
        <dbReference type="SAM" id="MobiDB-lite"/>
    </source>
</evidence>
<keyword evidence="3" id="KW-1185">Reference proteome</keyword>
<gene>
    <name evidence="2" type="ORF">HS088_TW11G01033</name>
</gene>
<evidence type="ECO:0000313" key="3">
    <source>
        <dbReference type="Proteomes" id="UP000593562"/>
    </source>
</evidence>
<proteinExistence type="predicted"/>
<reference evidence="2 3" key="1">
    <citation type="journal article" date="2020" name="Nat. Commun.">
        <title>Genome of Tripterygium wilfordii and identification of cytochrome P450 involved in triptolide biosynthesis.</title>
        <authorList>
            <person name="Tu L."/>
            <person name="Su P."/>
            <person name="Zhang Z."/>
            <person name="Gao L."/>
            <person name="Wang J."/>
            <person name="Hu T."/>
            <person name="Zhou J."/>
            <person name="Zhang Y."/>
            <person name="Zhao Y."/>
            <person name="Liu Y."/>
            <person name="Song Y."/>
            <person name="Tong Y."/>
            <person name="Lu Y."/>
            <person name="Yang J."/>
            <person name="Xu C."/>
            <person name="Jia M."/>
            <person name="Peters R.J."/>
            <person name="Huang L."/>
            <person name="Gao W."/>
        </authorList>
    </citation>
    <scope>NUCLEOTIDE SEQUENCE [LARGE SCALE GENOMIC DNA]</scope>
    <source>
        <strain evidence="3">cv. XIE 37</strain>
        <tissue evidence="2">Leaf</tissue>
    </source>
</reference>
<name>A0A7J7D3P9_TRIWF</name>
<evidence type="ECO:0000313" key="2">
    <source>
        <dbReference type="EMBL" id="KAF5740951.1"/>
    </source>
</evidence>
<feature type="region of interest" description="Disordered" evidence="1">
    <location>
        <begin position="71"/>
        <end position="110"/>
    </location>
</feature>